<dbReference type="InParanoid" id="A0A167JYX3"/>
<dbReference type="RefSeq" id="XP_018284987.1">
    <property type="nucleotide sequence ID" value="XM_018432771.1"/>
</dbReference>
<organism evidence="2 3">
    <name type="scientific">Phycomyces blakesleeanus (strain ATCC 8743b / DSM 1359 / FGSC 10004 / NBRC 33097 / NRRL 1555)</name>
    <dbReference type="NCBI Taxonomy" id="763407"/>
    <lineage>
        <taxon>Eukaryota</taxon>
        <taxon>Fungi</taxon>
        <taxon>Fungi incertae sedis</taxon>
        <taxon>Mucoromycota</taxon>
        <taxon>Mucoromycotina</taxon>
        <taxon>Mucoromycetes</taxon>
        <taxon>Mucorales</taxon>
        <taxon>Phycomycetaceae</taxon>
        <taxon>Phycomyces</taxon>
    </lineage>
</organism>
<sequence>MNCRGLAKTNHPQTRSLFIRHLRSCGIDLLALQETHANTEPLQQMFHTQFHAQDSLWSPHCGLVSLSLHLSFINPLFSPCGRCISTTVIHTNNSIPSFRICVVYAPASYRDRFSFLRSLLNSPALLPRLPSSCILLGNFNYTYRTTSSNPCQAPPEWLNFISNHFVDCVTLSGEVPAPTFHRQLCSSSIDYVFASSDLAPCRQSSSVSYIHPNWSDHCLVATTFKFTAKHATGKGMWHANPRLARNPTFCTEFDAYISTSVFLLSPYMSPQDQWDRLKHMLTKFIKSFTRRRTQTLTTLEARLQSKRDKLIHKFRQQPAQNFQLPIIERQLQQVQLERVEILALRAGKHWRENGEISAGYLKRTVAERQA</sequence>
<dbReference type="GO" id="GO:0003824">
    <property type="term" value="F:catalytic activity"/>
    <property type="evidence" value="ECO:0007669"/>
    <property type="project" value="InterPro"/>
</dbReference>
<keyword evidence="3" id="KW-1185">Reference proteome</keyword>
<dbReference type="OrthoDB" id="2208330at2759"/>
<dbReference type="VEuPathDB" id="FungiDB:PHYBLDRAFT_151885"/>
<protein>
    <recommendedName>
        <fullName evidence="1">Endonuclease/exonuclease/phosphatase domain-containing protein</fullName>
    </recommendedName>
</protein>
<dbReference type="AlphaFoldDB" id="A0A167JYX3"/>
<dbReference type="Proteomes" id="UP000077315">
    <property type="component" value="Unassembled WGS sequence"/>
</dbReference>
<dbReference type="Gene3D" id="3.60.10.10">
    <property type="entry name" value="Endonuclease/exonuclease/phosphatase"/>
    <property type="match status" value="1"/>
</dbReference>
<proteinExistence type="predicted"/>
<accession>A0A167JYX3</accession>
<gene>
    <name evidence="2" type="ORF">PHYBLDRAFT_151885</name>
</gene>
<dbReference type="GeneID" id="28993677"/>
<dbReference type="EMBL" id="KV441026">
    <property type="protein sequence ID" value="OAD66947.1"/>
    <property type="molecule type" value="Genomic_DNA"/>
</dbReference>
<reference evidence="3" key="1">
    <citation type="submission" date="2015-06" db="EMBL/GenBank/DDBJ databases">
        <title>Expansion of signal transduction pathways in fungi by whole-genome duplication.</title>
        <authorList>
            <consortium name="DOE Joint Genome Institute"/>
            <person name="Corrochano L.M."/>
            <person name="Kuo A."/>
            <person name="Marcet-Houben M."/>
            <person name="Polaino S."/>
            <person name="Salamov A."/>
            <person name="Villalobos J.M."/>
            <person name="Alvarez M.I."/>
            <person name="Avalos J."/>
            <person name="Benito E.P."/>
            <person name="Benoit I."/>
            <person name="Burger G."/>
            <person name="Camino L.P."/>
            <person name="Canovas D."/>
            <person name="Cerda-Olmedo E."/>
            <person name="Cheng J.-F."/>
            <person name="Dominguez A."/>
            <person name="Elias M."/>
            <person name="Eslava A.P."/>
            <person name="Glaser F."/>
            <person name="Grimwood J."/>
            <person name="Gutierrez G."/>
            <person name="Heitman J."/>
            <person name="Henrissat B."/>
            <person name="Iturriaga E.A."/>
            <person name="Lang B.F."/>
            <person name="Lavin J.L."/>
            <person name="Lee S."/>
            <person name="Li W."/>
            <person name="Lindquist E."/>
            <person name="Lopez-Garcia S."/>
            <person name="Luque E.M."/>
            <person name="Marcos A.T."/>
            <person name="Martin J."/>
            <person name="McCluskey K."/>
            <person name="Medina H.R."/>
            <person name="Miralles-Duran A."/>
            <person name="Miyazaki A."/>
            <person name="Munoz-Torres E."/>
            <person name="Oguiza J.A."/>
            <person name="Ohm R."/>
            <person name="Olmedo M."/>
            <person name="Orejas M."/>
            <person name="Ortiz-Castellanos L."/>
            <person name="Pisabarro A.G."/>
            <person name="Rodriguez-Romero J."/>
            <person name="Ruiz-Herrera J."/>
            <person name="Ruiz-Vazquez R."/>
            <person name="Sanz C."/>
            <person name="Schackwitz W."/>
            <person name="Schmutz J."/>
            <person name="Shahriari M."/>
            <person name="Shelest E."/>
            <person name="Silva-Franco F."/>
            <person name="Soanes D."/>
            <person name="Syed K."/>
            <person name="Tagua V.G."/>
            <person name="Talbot N.J."/>
            <person name="Thon M."/>
            <person name="De vries R.P."/>
            <person name="Wiebenga A."/>
            <person name="Yadav J.S."/>
            <person name="Braun E.L."/>
            <person name="Baker S."/>
            <person name="Garre V."/>
            <person name="Horwitz B."/>
            <person name="Torres-Martinez S."/>
            <person name="Idnurm A."/>
            <person name="Herrera-Estrella A."/>
            <person name="Gabaldon T."/>
            <person name="Grigoriev I.V."/>
        </authorList>
    </citation>
    <scope>NUCLEOTIDE SEQUENCE [LARGE SCALE GENOMIC DNA]</scope>
    <source>
        <strain evidence="3">NRRL 1555(-)</strain>
    </source>
</reference>
<evidence type="ECO:0000313" key="2">
    <source>
        <dbReference type="EMBL" id="OAD66947.1"/>
    </source>
</evidence>
<dbReference type="Pfam" id="PF03372">
    <property type="entry name" value="Exo_endo_phos"/>
    <property type="match status" value="1"/>
</dbReference>
<name>A0A167JYX3_PHYB8</name>
<dbReference type="InterPro" id="IPR005135">
    <property type="entry name" value="Endo/exonuclease/phosphatase"/>
</dbReference>
<dbReference type="InterPro" id="IPR036691">
    <property type="entry name" value="Endo/exonu/phosph_ase_sf"/>
</dbReference>
<feature type="domain" description="Endonuclease/exonuclease/phosphatase" evidence="1">
    <location>
        <begin position="2"/>
        <end position="217"/>
    </location>
</feature>
<evidence type="ECO:0000313" key="3">
    <source>
        <dbReference type="Proteomes" id="UP000077315"/>
    </source>
</evidence>
<evidence type="ECO:0000259" key="1">
    <source>
        <dbReference type="Pfam" id="PF03372"/>
    </source>
</evidence>
<dbReference type="SUPFAM" id="SSF56219">
    <property type="entry name" value="DNase I-like"/>
    <property type="match status" value="1"/>
</dbReference>